<keyword evidence="2" id="KW-0276">Fatty acid metabolism</keyword>
<evidence type="ECO:0000256" key="5">
    <source>
        <dbReference type="ARBA" id="ARBA00037410"/>
    </source>
</evidence>
<dbReference type="AlphaFoldDB" id="A0A2W7IMZ4"/>
<dbReference type="InterPro" id="IPR014748">
    <property type="entry name" value="Enoyl-CoA_hydra_C"/>
</dbReference>
<keyword evidence="4" id="KW-0443">Lipid metabolism</keyword>
<dbReference type="InterPro" id="IPR052377">
    <property type="entry name" value="Mitochondrial_ECH-domain"/>
</dbReference>
<dbReference type="Proteomes" id="UP000249688">
    <property type="component" value="Unassembled WGS sequence"/>
</dbReference>
<protein>
    <recommendedName>
        <fullName evidence="6">Enoyl-CoA hydratase domain-containing protein 3, mitochondrial</fullName>
    </recommendedName>
</protein>
<dbReference type="GO" id="GO:0006631">
    <property type="term" value="P:fatty acid metabolic process"/>
    <property type="evidence" value="ECO:0007669"/>
    <property type="project" value="UniProtKB-KW"/>
</dbReference>
<evidence type="ECO:0000313" key="7">
    <source>
        <dbReference type="EMBL" id="PZW48308.1"/>
    </source>
</evidence>
<dbReference type="Gene3D" id="3.90.226.10">
    <property type="entry name" value="2-enoyl-CoA Hydratase, Chain A, domain 1"/>
    <property type="match status" value="1"/>
</dbReference>
<proteinExistence type="inferred from homology"/>
<evidence type="ECO:0000256" key="4">
    <source>
        <dbReference type="ARBA" id="ARBA00023098"/>
    </source>
</evidence>
<evidence type="ECO:0000256" key="3">
    <source>
        <dbReference type="ARBA" id="ARBA00022946"/>
    </source>
</evidence>
<dbReference type="Gene3D" id="1.10.12.10">
    <property type="entry name" value="Lyase 2-enoyl-coa Hydratase, Chain A, domain 2"/>
    <property type="match status" value="1"/>
</dbReference>
<dbReference type="PANTHER" id="PTHR43602:SF1">
    <property type="entry name" value="ENOYL-COA HYDRATASE DOMAIN-CONTAINING PROTEIN 3, MITOCHONDRIAL"/>
    <property type="match status" value="1"/>
</dbReference>
<evidence type="ECO:0000313" key="8">
    <source>
        <dbReference type="Proteomes" id="UP000249688"/>
    </source>
</evidence>
<reference evidence="7 8" key="1">
    <citation type="submission" date="2018-06" db="EMBL/GenBank/DDBJ databases">
        <title>Genomic Encyclopedia of Archaeal and Bacterial Type Strains, Phase II (KMG-II): from individual species to whole genera.</title>
        <authorList>
            <person name="Goeker M."/>
        </authorList>
    </citation>
    <scope>NUCLEOTIDE SEQUENCE [LARGE SCALE GENOMIC DNA]</scope>
    <source>
        <strain evidence="7 8">DSM 24525</strain>
    </source>
</reference>
<dbReference type="SUPFAM" id="SSF52096">
    <property type="entry name" value="ClpP/crotonase"/>
    <property type="match status" value="1"/>
</dbReference>
<evidence type="ECO:0000256" key="2">
    <source>
        <dbReference type="ARBA" id="ARBA00022832"/>
    </source>
</evidence>
<dbReference type="EMBL" id="QKYU01000005">
    <property type="protein sequence ID" value="PZW48308.1"/>
    <property type="molecule type" value="Genomic_DNA"/>
</dbReference>
<dbReference type="RefSeq" id="WP_408881979.1">
    <property type="nucleotide sequence ID" value="NZ_QKYU01000005.1"/>
</dbReference>
<comment type="caution">
    <text evidence="7">The sequence shown here is derived from an EMBL/GenBank/DDBJ whole genome shotgun (WGS) entry which is preliminary data.</text>
</comment>
<organism evidence="7 8">
    <name type="scientific">Humitalea rosea</name>
    <dbReference type="NCBI Taxonomy" id="990373"/>
    <lineage>
        <taxon>Bacteria</taxon>
        <taxon>Pseudomonadati</taxon>
        <taxon>Pseudomonadota</taxon>
        <taxon>Alphaproteobacteria</taxon>
        <taxon>Acetobacterales</taxon>
        <taxon>Roseomonadaceae</taxon>
        <taxon>Humitalea</taxon>
    </lineage>
</organism>
<dbReference type="InterPro" id="IPR001753">
    <property type="entry name" value="Enoyl-CoA_hydra/iso"/>
</dbReference>
<gene>
    <name evidence="7" type="ORF">C8P66_10555</name>
</gene>
<dbReference type="InterPro" id="IPR029045">
    <property type="entry name" value="ClpP/crotonase-like_dom_sf"/>
</dbReference>
<name>A0A2W7IMZ4_9PROT</name>
<dbReference type="CDD" id="cd06558">
    <property type="entry name" value="crotonase-like"/>
    <property type="match status" value="1"/>
</dbReference>
<evidence type="ECO:0000256" key="1">
    <source>
        <dbReference type="ARBA" id="ARBA00005254"/>
    </source>
</evidence>
<comment type="function">
    <text evidence="5">May play a role in fatty acid biosynthesis and insulin sensitivity.</text>
</comment>
<dbReference type="GO" id="GO:0016836">
    <property type="term" value="F:hydro-lyase activity"/>
    <property type="evidence" value="ECO:0007669"/>
    <property type="project" value="TreeGrafter"/>
</dbReference>
<keyword evidence="3" id="KW-0809">Transit peptide</keyword>
<accession>A0A2W7IMZ4</accession>
<evidence type="ECO:0000256" key="6">
    <source>
        <dbReference type="ARBA" id="ARBA00040545"/>
    </source>
</evidence>
<keyword evidence="8" id="KW-1185">Reference proteome</keyword>
<sequence length="264" mass="27199">MGENQMMLRVETEGAVATITLARPKARNALSTAMMAALLEALGGIGEDIRCIVLAAEGPVFCAGHDLREITAHRADADEGAGFFAAAMEQCATLMQAIVNQPQPVIAAVQGMATAAGCQLVASCDLAIASTAARFCTPGVEIGLFCSTPAVALSRAVPRKAAMEMLLTAEPIGAEAARGLGLVNRVVAPERLAEDAASLAASIAARSGLAVRMGKRSFNAQIGLPLPAAYATAAATMTENLLAEDAAIGIGAFMEKRAPIWRHR</sequence>
<dbReference type="NCBIfam" id="NF006008">
    <property type="entry name" value="PRK08139.1"/>
    <property type="match status" value="1"/>
</dbReference>
<dbReference type="PANTHER" id="PTHR43602">
    <property type="match status" value="1"/>
</dbReference>
<comment type="similarity">
    <text evidence="1">Belongs to the enoyl-CoA hydratase/isomerase family.</text>
</comment>
<dbReference type="Pfam" id="PF00378">
    <property type="entry name" value="ECH_1"/>
    <property type="match status" value="1"/>
</dbReference>